<dbReference type="SMART" id="SM00929">
    <property type="entry name" value="NADH-G_4Fe-4S_3"/>
    <property type="match status" value="1"/>
</dbReference>
<dbReference type="GO" id="GO:0046872">
    <property type="term" value="F:metal ion binding"/>
    <property type="evidence" value="ECO:0007669"/>
    <property type="project" value="UniProtKB-KW"/>
</dbReference>
<sequence length="865" mass="92007">MTTQVPAPEELVTLTVDGREVSVPKGTLIIRAAEKVGVHIPRFCDHPLLKPAAACRQCLVEVAAPGRDGTVAKMPKPQPACAVAVSPGMEVFSAETSEVAKKAQHGVMEFLLINHPMDCPVCDKGGECPLQNQAMTDGRTKSRFVDIKRTYPKPISISANILLDRDRCILCQRCTRFSQQIAGDPFIQLQGRSGGSAGMEVHGLHGSQIGNFDAGVLDFDSSANGSSVAALNSYSGPAGESGLAVGYAAGPVEAGEMDATGAPFSSYFSGNVIQICPVGALTSVSYRFRARPFDLVSVPSVTEHDASGSALRVDYRRGTVVRRLALEDMDVNEDWITDKDRFAFRWQNGADRLVYPRLKGVDPSEPVSWAEALQAAADGLKAAQKKGVGLITGGRLTLEDAYAYSKFARLVLGTNNIDFRTRRHSAEEDAFLASRIAGTELDVTYADIEHANHVLIVGLEAEEEIGSVFLRLRKAALEKKNAHVTVLSAYQTRGTSKMMARFLPTTPGTEAEVLDAINEHASDEFADTFRDLAVSDTVILVGERTADSAGALSAVIRLAKRTGAKLAWIPRRAGDRGALDAGAVPHLLPGGRQVSDAAARVDLASAWGVANLPEKRGLATEEILSAAAAGELGAVILGGVELSDLPGDARKALDKVFVVQLDVRATDNTEYADVLFPVAPPAEKGGTFVNWEGRLRPFGQTLVSTNVPDRKVLHELAAEFSVDLGLSTLADAVNEWATMRHWDGERGEEPTVSPKPAPMVAPGQAVLASWKLMLDSGALQSHEPHLARTARRAVALMSATTASNAGITDQVTIVGPAGKLTLDTVVVPMPDAVVWVPQNSAECRISSLGSAAGDIVRIEATEVTK</sequence>
<dbReference type="GO" id="GO:0016020">
    <property type="term" value="C:membrane"/>
    <property type="evidence" value="ECO:0007669"/>
    <property type="project" value="InterPro"/>
</dbReference>
<keyword evidence="7" id="KW-0411">Iron-sulfur</keyword>
<dbReference type="EMBL" id="CP002045">
    <property type="protein sequence ID" value="ADH92057.1"/>
    <property type="molecule type" value="Genomic_DNA"/>
</dbReference>
<dbReference type="InterPro" id="IPR036010">
    <property type="entry name" value="2Fe-2S_ferredoxin-like_sf"/>
</dbReference>
<evidence type="ECO:0000259" key="11">
    <source>
        <dbReference type="PROSITE" id="PS51669"/>
    </source>
</evidence>
<dbReference type="KEGG" id="ahe:Arch_0299"/>
<evidence type="ECO:0000256" key="3">
    <source>
        <dbReference type="ARBA" id="ARBA00022485"/>
    </source>
</evidence>
<feature type="domain" description="4Fe-4S His(Cys)3-ligated-type" evidence="12">
    <location>
        <begin position="99"/>
        <end position="138"/>
    </location>
</feature>
<dbReference type="PROSITE" id="PS00641">
    <property type="entry name" value="COMPLEX1_75K_1"/>
    <property type="match status" value="1"/>
</dbReference>
<keyword evidence="4" id="KW-0479">Metal-binding</keyword>
<dbReference type="InterPro" id="IPR050123">
    <property type="entry name" value="Prok_molybdopt-oxidoreductase"/>
</dbReference>
<dbReference type="Pfam" id="PF10588">
    <property type="entry name" value="NADH-G_4Fe-4S_3"/>
    <property type="match status" value="1"/>
</dbReference>
<dbReference type="Proteomes" id="UP000000376">
    <property type="component" value="Chromosome"/>
</dbReference>
<dbReference type="PANTHER" id="PTHR43105">
    <property type="entry name" value="RESPIRATORY NITRATE REDUCTASE"/>
    <property type="match status" value="1"/>
</dbReference>
<dbReference type="InterPro" id="IPR001041">
    <property type="entry name" value="2Fe-2S_ferredoxin-type"/>
</dbReference>
<dbReference type="OrthoDB" id="9810782at2"/>
<dbReference type="GO" id="GO:0051539">
    <property type="term" value="F:4 iron, 4 sulfur cluster binding"/>
    <property type="evidence" value="ECO:0007669"/>
    <property type="project" value="UniProtKB-KW"/>
</dbReference>
<keyword evidence="8" id="KW-0520">NAD</keyword>
<dbReference type="InterPro" id="IPR019574">
    <property type="entry name" value="NADH_UbQ_OxRdtase_Gsu_4Fe4S-bd"/>
</dbReference>
<dbReference type="GO" id="GO:0008137">
    <property type="term" value="F:NADH dehydrogenase (ubiquinone) activity"/>
    <property type="evidence" value="ECO:0007669"/>
    <property type="project" value="InterPro"/>
</dbReference>
<evidence type="ECO:0000256" key="4">
    <source>
        <dbReference type="ARBA" id="ARBA00022723"/>
    </source>
</evidence>
<evidence type="ECO:0000313" key="13">
    <source>
        <dbReference type="EMBL" id="ADH92057.1"/>
    </source>
</evidence>
<evidence type="ECO:0000256" key="1">
    <source>
        <dbReference type="ARBA" id="ARBA00001966"/>
    </source>
</evidence>
<dbReference type="GO" id="GO:0042773">
    <property type="term" value="P:ATP synthesis coupled electron transport"/>
    <property type="evidence" value="ECO:0007669"/>
    <property type="project" value="InterPro"/>
</dbReference>
<dbReference type="RefSeq" id="WP_013169555.1">
    <property type="nucleotide sequence ID" value="NC_014218.1"/>
</dbReference>
<dbReference type="SUPFAM" id="SSF53706">
    <property type="entry name" value="Formate dehydrogenase/DMSO reductase, domains 1-3"/>
    <property type="match status" value="1"/>
</dbReference>
<dbReference type="SUPFAM" id="SSF54292">
    <property type="entry name" value="2Fe-2S ferredoxin-like"/>
    <property type="match status" value="1"/>
</dbReference>
<dbReference type="InterPro" id="IPR054351">
    <property type="entry name" value="NADH_UbQ_OxRdtase_ferredoxin"/>
</dbReference>
<dbReference type="NCBIfam" id="NF005895">
    <property type="entry name" value="PRK07860.1"/>
    <property type="match status" value="1"/>
</dbReference>
<keyword evidence="5" id="KW-1278">Translocase</keyword>
<dbReference type="Pfam" id="PF13510">
    <property type="entry name" value="Fer2_4"/>
    <property type="match status" value="1"/>
</dbReference>
<reference evidence="13 14" key="1">
    <citation type="journal article" date="2010" name="Stand. Genomic Sci.">
        <title>Complete genome sequence of Arcanobacterium haemolyticum type strain (11018).</title>
        <authorList>
            <person name="Yasawong M."/>
            <person name="Teshima H."/>
            <person name="Lapidus A."/>
            <person name="Nolan M."/>
            <person name="Lucas S."/>
            <person name="Glavina Del Rio T."/>
            <person name="Tice H."/>
            <person name="Cheng J."/>
            <person name="Bruce D."/>
            <person name="Detter C."/>
            <person name="Tapia R."/>
            <person name="Han C."/>
            <person name="Goodwin L."/>
            <person name="Pitluck S."/>
            <person name="Liolios K."/>
            <person name="Ivanova N."/>
            <person name="Mavromatis K."/>
            <person name="Mikhailova N."/>
            <person name="Pati A."/>
            <person name="Chen A."/>
            <person name="Palaniappan K."/>
            <person name="Land M."/>
            <person name="Hauser L."/>
            <person name="Chang Y."/>
            <person name="Jeffries C."/>
            <person name="Rohde M."/>
            <person name="Sikorski J."/>
            <person name="Pukall R."/>
            <person name="Goker M."/>
            <person name="Woyke T."/>
            <person name="Bristow J."/>
            <person name="Eisen J."/>
            <person name="Markowitz V."/>
            <person name="Hugenholtz P."/>
            <person name="Kyrpides N."/>
            <person name="Klenk H."/>
        </authorList>
    </citation>
    <scope>NUCLEOTIDE SEQUENCE [LARGE SCALE GENOMIC DNA]</scope>
    <source>
        <strain evidence="14">ATCC 9345 / DSM 20595 / CCUG 17215 / LMG 16163 / NBRC 15585 / NCTC 8452 / 11018</strain>
    </source>
</reference>
<accession>D7BMA8</accession>
<dbReference type="STRING" id="644284.Arch_0299"/>
<dbReference type="HOGENOM" id="CLU_000422_4_0_11"/>
<dbReference type="FunFam" id="3.10.20.740:FF:000001">
    <property type="entry name" value="NADH-quinone oxidoreductase subunit G"/>
    <property type="match status" value="1"/>
</dbReference>
<gene>
    <name evidence="13" type="ordered locus">Arch_0299</name>
</gene>
<dbReference type="Pfam" id="PF22151">
    <property type="entry name" value="Fer4_NDSU1"/>
    <property type="match status" value="1"/>
</dbReference>
<evidence type="ECO:0000256" key="8">
    <source>
        <dbReference type="ARBA" id="ARBA00023027"/>
    </source>
</evidence>
<evidence type="ECO:0000256" key="2">
    <source>
        <dbReference type="ARBA" id="ARBA00005404"/>
    </source>
</evidence>
<evidence type="ECO:0000259" key="10">
    <source>
        <dbReference type="PROSITE" id="PS51085"/>
    </source>
</evidence>
<evidence type="ECO:0000313" key="14">
    <source>
        <dbReference type="Proteomes" id="UP000000376"/>
    </source>
</evidence>
<comment type="similarity">
    <text evidence="2">Belongs to the complex I 75 kDa subunit family.</text>
</comment>
<dbReference type="PROSITE" id="PS00642">
    <property type="entry name" value="COMPLEX1_75K_2"/>
    <property type="match status" value="1"/>
</dbReference>
<evidence type="ECO:0000256" key="6">
    <source>
        <dbReference type="ARBA" id="ARBA00023004"/>
    </source>
</evidence>
<keyword evidence="14" id="KW-1185">Reference proteome</keyword>
<organism evidence="13 14">
    <name type="scientific">Arcanobacterium haemolyticum (strain ATCC 9345 / DSM 20595 / CCM 5947 / CCUG 17215 / LMG 16163 / NBRC 15585 / NCTC 8452 / 11018)</name>
    <dbReference type="NCBI Taxonomy" id="644284"/>
    <lineage>
        <taxon>Bacteria</taxon>
        <taxon>Bacillati</taxon>
        <taxon>Actinomycetota</taxon>
        <taxon>Actinomycetes</taxon>
        <taxon>Actinomycetales</taxon>
        <taxon>Actinomycetaceae</taxon>
        <taxon>Arcanobacterium</taxon>
    </lineage>
</organism>
<proteinExistence type="inferred from homology"/>
<protein>
    <submittedName>
        <fullName evidence="13">NADH-quinone oxidoreductase, chain G</fullName>
    </submittedName>
</protein>
<dbReference type="Gene3D" id="3.40.50.740">
    <property type="match status" value="2"/>
</dbReference>
<evidence type="ECO:0000256" key="7">
    <source>
        <dbReference type="ARBA" id="ARBA00023014"/>
    </source>
</evidence>
<keyword evidence="3" id="KW-0004">4Fe-4S</keyword>
<dbReference type="Pfam" id="PF22117">
    <property type="entry name" value="Fer4_Nqo3"/>
    <property type="match status" value="1"/>
</dbReference>
<dbReference type="InterPro" id="IPR006963">
    <property type="entry name" value="Mopterin_OxRdtase_4Fe-4S_dom"/>
</dbReference>
<feature type="domain" description="4Fe-4S Mo/W bis-MGD-type" evidence="11">
    <location>
        <begin position="295"/>
        <end position="351"/>
    </location>
</feature>
<dbReference type="eggNOG" id="COG1034">
    <property type="taxonomic scope" value="Bacteria"/>
</dbReference>
<feature type="domain" description="2Fe-2S ferredoxin-type" evidence="10">
    <location>
        <begin position="10"/>
        <end position="97"/>
    </location>
</feature>
<dbReference type="GO" id="GO:0003954">
    <property type="term" value="F:NADH dehydrogenase activity"/>
    <property type="evidence" value="ECO:0007669"/>
    <property type="project" value="TreeGrafter"/>
</dbReference>
<dbReference type="PROSITE" id="PS51669">
    <property type="entry name" value="4FE4S_MOW_BIS_MGD"/>
    <property type="match status" value="1"/>
</dbReference>
<comment type="cofactor">
    <cofactor evidence="9">
        <name>[2Fe-2S] cluster</name>
        <dbReference type="ChEBI" id="CHEBI:190135"/>
    </cofactor>
</comment>
<dbReference type="InterPro" id="IPR000283">
    <property type="entry name" value="NADH_UbQ_OxRdtase_75kDa_su_CS"/>
</dbReference>
<dbReference type="PROSITE" id="PS51839">
    <property type="entry name" value="4FE4S_HC3"/>
    <property type="match status" value="1"/>
</dbReference>
<evidence type="ECO:0000259" key="12">
    <source>
        <dbReference type="PROSITE" id="PS51839"/>
    </source>
</evidence>
<comment type="cofactor">
    <cofactor evidence="1">
        <name>[4Fe-4S] cluster</name>
        <dbReference type="ChEBI" id="CHEBI:49883"/>
    </cofactor>
</comment>
<dbReference type="Pfam" id="PF00384">
    <property type="entry name" value="Molybdopterin"/>
    <property type="match status" value="1"/>
</dbReference>
<keyword evidence="6" id="KW-0408">Iron</keyword>
<dbReference type="Gene3D" id="3.10.20.740">
    <property type="match status" value="1"/>
</dbReference>
<dbReference type="AlphaFoldDB" id="D7BMA8"/>
<dbReference type="PROSITE" id="PS51085">
    <property type="entry name" value="2FE2S_FER_2"/>
    <property type="match status" value="1"/>
</dbReference>
<name>D7BMA8_ARCHD</name>
<evidence type="ECO:0000256" key="9">
    <source>
        <dbReference type="ARBA" id="ARBA00034078"/>
    </source>
</evidence>
<dbReference type="CDD" id="cd00207">
    <property type="entry name" value="fer2"/>
    <property type="match status" value="1"/>
</dbReference>
<evidence type="ECO:0000256" key="5">
    <source>
        <dbReference type="ARBA" id="ARBA00022967"/>
    </source>
</evidence>
<dbReference type="InterPro" id="IPR006656">
    <property type="entry name" value="Mopterin_OxRdtase"/>
</dbReference>
<dbReference type="PROSITE" id="PS00643">
    <property type="entry name" value="COMPLEX1_75K_3"/>
    <property type="match status" value="1"/>
</dbReference>
<dbReference type="PANTHER" id="PTHR43105:SF12">
    <property type="entry name" value="NADH-QUINONE OXIDOREDUCTASE SUBUNIT G"/>
    <property type="match status" value="1"/>
</dbReference>
<dbReference type="Gene3D" id="3.40.228.10">
    <property type="entry name" value="Dimethylsulfoxide Reductase, domain 2"/>
    <property type="match status" value="1"/>
</dbReference>